<sequence>MNGECVIVGASHAGAQLAVSLRQEGWGGPIALIGEEPWLPYHRPPLSKGFFVGDKTLDDILIRDAAAYKSHAIDVVTGVRVAAIDRAGKSVILSNGTRRPYEKLALCTGASVRTLPIGRPDLTNVFYLRTFSDVAEIRRAAVGGARAVIIGGGYIGLETAASLKAAGLEVTVLEAAPRVLARVTAPAVSAFYKRVHREEGVNLVTGATVTDILGEGTAHTVTTSDGTNLPADLVIAGIGVAPRVELAEGCGLKTDNGIVVDQFARTEDPDIVAAGDCTMHPSPLYGWLRLESVANAVEQARTAAATLCGKERPHDSVPWFWSDQFDLKLQIAGLNHGYDTLALRGDPEAGRSFAAFYLREGKIIAADCINRPAEFMLSKRLVAEGRAIDPAALSDDTRRFKEVVAEASR</sequence>
<dbReference type="Pfam" id="PF14759">
    <property type="entry name" value="Reductase_C"/>
    <property type="match status" value="1"/>
</dbReference>
<evidence type="ECO:0000256" key="4">
    <source>
        <dbReference type="ARBA" id="ARBA00023002"/>
    </source>
</evidence>
<keyword evidence="4" id="KW-0560">Oxidoreductase</keyword>
<dbReference type="InterPro" id="IPR016156">
    <property type="entry name" value="FAD/NAD-linked_Rdtase_dimer_sf"/>
</dbReference>
<dbReference type="RefSeq" id="WP_198880897.1">
    <property type="nucleotide sequence ID" value="NZ_JAEKJA010000003.1"/>
</dbReference>
<evidence type="ECO:0000256" key="2">
    <source>
        <dbReference type="ARBA" id="ARBA00022630"/>
    </source>
</evidence>
<evidence type="ECO:0000313" key="8">
    <source>
        <dbReference type="Proteomes" id="UP000609531"/>
    </source>
</evidence>
<dbReference type="SUPFAM" id="SSF55424">
    <property type="entry name" value="FAD/NAD-linked reductases, dimerisation (C-terminal) domain"/>
    <property type="match status" value="1"/>
</dbReference>
<gene>
    <name evidence="7" type="ORF">JCR33_04835</name>
</gene>
<dbReference type="Pfam" id="PF07992">
    <property type="entry name" value="Pyr_redox_2"/>
    <property type="match status" value="1"/>
</dbReference>
<dbReference type="InterPro" id="IPR050446">
    <property type="entry name" value="FAD-oxidoreductase/Apoptosis"/>
</dbReference>
<dbReference type="Gene3D" id="3.30.390.30">
    <property type="match status" value="1"/>
</dbReference>
<dbReference type="Proteomes" id="UP000609531">
    <property type="component" value="Unassembled WGS sequence"/>
</dbReference>
<dbReference type="GO" id="GO:0005737">
    <property type="term" value="C:cytoplasm"/>
    <property type="evidence" value="ECO:0007669"/>
    <property type="project" value="TreeGrafter"/>
</dbReference>
<comment type="caution">
    <text evidence="7">The sequence shown here is derived from an EMBL/GenBank/DDBJ whole genome shotgun (WGS) entry which is preliminary data.</text>
</comment>
<proteinExistence type="predicted"/>
<name>A0A934MFJ8_9HYPH</name>
<keyword evidence="2" id="KW-0285">Flavoprotein</keyword>
<comment type="cofactor">
    <cofactor evidence="1">
        <name>FAD</name>
        <dbReference type="ChEBI" id="CHEBI:57692"/>
    </cofactor>
</comment>
<evidence type="ECO:0000259" key="6">
    <source>
        <dbReference type="Pfam" id="PF14759"/>
    </source>
</evidence>
<dbReference type="GO" id="GO:0016651">
    <property type="term" value="F:oxidoreductase activity, acting on NAD(P)H"/>
    <property type="evidence" value="ECO:0007669"/>
    <property type="project" value="TreeGrafter"/>
</dbReference>
<dbReference type="PANTHER" id="PTHR43557:SF2">
    <property type="entry name" value="RIESKE DOMAIN-CONTAINING PROTEIN-RELATED"/>
    <property type="match status" value="1"/>
</dbReference>
<evidence type="ECO:0000256" key="1">
    <source>
        <dbReference type="ARBA" id="ARBA00001974"/>
    </source>
</evidence>
<dbReference type="Gene3D" id="3.50.50.60">
    <property type="entry name" value="FAD/NAD(P)-binding domain"/>
    <property type="match status" value="2"/>
</dbReference>
<feature type="domain" description="Reductase C-terminal" evidence="6">
    <location>
        <begin position="319"/>
        <end position="403"/>
    </location>
</feature>
<dbReference type="EMBL" id="JAEKJA010000003">
    <property type="protein sequence ID" value="MBJ3775000.1"/>
    <property type="molecule type" value="Genomic_DNA"/>
</dbReference>
<dbReference type="PANTHER" id="PTHR43557">
    <property type="entry name" value="APOPTOSIS-INDUCING FACTOR 1"/>
    <property type="match status" value="1"/>
</dbReference>
<dbReference type="InterPro" id="IPR036188">
    <property type="entry name" value="FAD/NAD-bd_sf"/>
</dbReference>
<dbReference type="PRINTS" id="PR00411">
    <property type="entry name" value="PNDRDTASEI"/>
</dbReference>
<evidence type="ECO:0000313" key="7">
    <source>
        <dbReference type="EMBL" id="MBJ3775000.1"/>
    </source>
</evidence>
<organism evidence="7 8">
    <name type="scientific">Acuticoccus mangrovi</name>
    <dbReference type="NCBI Taxonomy" id="2796142"/>
    <lineage>
        <taxon>Bacteria</taxon>
        <taxon>Pseudomonadati</taxon>
        <taxon>Pseudomonadota</taxon>
        <taxon>Alphaproteobacteria</taxon>
        <taxon>Hyphomicrobiales</taxon>
        <taxon>Amorphaceae</taxon>
        <taxon>Acuticoccus</taxon>
    </lineage>
</organism>
<evidence type="ECO:0000259" key="5">
    <source>
        <dbReference type="Pfam" id="PF07992"/>
    </source>
</evidence>
<reference evidence="7" key="1">
    <citation type="submission" date="2020-12" db="EMBL/GenBank/DDBJ databases">
        <title>Bacterial taxonomy.</title>
        <authorList>
            <person name="Pan X."/>
        </authorList>
    </citation>
    <scope>NUCLEOTIDE SEQUENCE</scope>
    <source>
        <strain evidence="7">B2012</strain>
    </source>
</reference>
<feature type="domain" description="FAD/NAD(P)-binding" evidence="5">
    <location>
        <begin position="5"/>
        <end position="300"/>
    </location>
</feature>
<dbReference type="InterPro" id="IPR028202">
    <property type="entry name" value="Reductase_C"/>
</dbReference>
<dbReference type="AlphaFoldDB" id="A0A934MFJ8"/>
<evidence type="ECO:0000256" key="3">
    <source>
        <dbReference type="ARBA" id="ARBA00022827"/>
    </source>
</evidence>
<keyword evidence="3" id="KW-0274">FAD</keyword>
<dbReference type="SUPFAM" id="SSF51905">
    <property type="entry name" value="FAD/NAD(P)-binding domain"/>
    <property type="match status" value="1"/>
</dbReference>
<protein>
    <submittedName>
        <fullName evidence="7">FAD-dependent oxidoreductase</fullName>
    </submittedName>
</protein>
<dbReference type="InterPro" id="IPR023753">
    <property type="entry name" value="FAD/NAD-binding_dom"/>
</dbReference>
<keyword evidence="8" id="KW-1185">Reference proteome</keyword>
<dbReference type="PRINTS" id="PR00368">
    <property type="entry name" value="FADPNR"/>
</dbReference>
<accession>A0A934MFJ8</accession>